<sequence>MSSTANSIPPPPGVYVPAVIFFDEDEELDLPSIKAHVLRLAKGGVTGILVQGSNGEAQHLSHDERSLTIRSARETLNENGFENVLVIAGTGGQSTKETKKLCADAKAAGASHALVLTPGVWPPQMTKERILKFHRDVADASPIPTMVYNFPVVTAGLNLDSDIIGELGLHPNIVGVKLSCADVGKLHRLTSTLPASKFATFPGSSAVFLQGLVSGSAGVIGALPNVAPKAHTELYKLWKAGKLEEAAKLQGLLGQADWELQKLGSIAGIKAVVSKHFGYGNTNVRAPLTPRDLEAAGAAASAKLEELIALEKSL</sequence>
<dbReference type="Gene3D" id="3.20.20.70">
    <property type="entry name" value="Aldolase class I"/>
    <property type="match status" value="1"/>
</dbReference>
<dbReference type="Pfam" id="PF00701">
    <property type="entry name" value="DHDPS"/>
    <property type="match status" value="1"/>
</dbReference>
<evidence type="ECO:0000313" key="5">
    <source>
        <dbReference type="EMBL" id="OJT02442.1"/>
    </source>
</evidence>
<comment type="caution">
    <text evidence="5">The sequence shown here is derived from an EMBL/GenBank/DDBJ whole genome shotgun (WGS) entry which is preliminary data.</text>
</comment>
<dbReference type="EMBL" id="MNAD01001670">
    <property type="protein sequence ID" value="OJT02442.1"/>
    <property type="molecule type" value="Genomic_DNA"/>
</dbReference>
<feature type="binding site" evidence="4">
    <location>
        <position position="220"/>
    </location>
    <ligand>
        <name>pyruvate</name>
        <dbReference type="ChEBI" id="CHEBI:15361"/>
    </ligand>
</feature>
<dbReference type="AlphaFoldDB" id="A0A1M2V4B8"/>
<reference evidence="5 6" key="1">
    <citation type="submission" date="2016-10" db="EMBL/GenBank/DDBJ databases">
        <title>Genome sequence of the basidiomycete white-rot fungus Trametes pubescens.</title>
        <authorList>
            <person name="Makela M.R."/>
            <person name="Granchi Z."/>
            <person name="Peng M."/>
            <person name="De Vries R.P."/>
            <person name="Grigoriev I."/>
            <person name="Riley R."/>
            <person name="Hilden K."/>
        </authorList>
    </citation>
    <scope>NUCLEOTIDE SEQUENCE [LARGE SCALE GENOMIC DNA]</scope>
    <source>
        <strain evidence="5 6">FBCC735</strain>
    </source>
</reference>
<protein>
    <recommendedName>
        <fullName evidence="7">4-hydroxy-2-oxoglutarate aldolase, mitochondrial</fullName>
    </recommendedName>
</protein>
<evidence type="ECO:0000256" key="3">
    <source>
        <dbReference type="PIRSR" id="PIRSR001365-1"/>
    </source>
</evidence>
<name>A0A1M2V4B8_TRAPU</name>
<evidence type="ECO:0000256" key="4">
    <source>
        <dbReference type="PIRSR" id="PIRSR001365-2"/>
    </source>
</evidence>
<dbReference type="SUPFAM" id="SSF51569">
    <property type="entry name" value="Aldolase"/>
    <property type="match status" value="1"/>
</dbReference>
<proteinExistence type="inferred from homology"/>
<feature type="active site" description="Schiff-base intermediate with substrate" evidence="3">
    <location>
        <position position="177"/>
    </location>
</feature>
<keyword evidence="1 2" id="KW-0456">Lyase</keyword>
<dbReference type="CDD" id="cd00408">
    <property type="entry name" value="DHDPS-like"/>
    <property type="match status" value="1"/>
</dbReference>
<feature type="active site" description="Proton donor/acceptor" evidence="3">
    <location>
        <position position="148"/>
    </location>
</feature>
<evidence type="ECO:0000313" key="6">
    <source>
        <dbReference type="Proteomes" id="UP000184267"/>
    </source>
</evidence>
<evidence type="ECO:0000256" key="2">
    <source>
        <dbReference type="PIRNR" id="PIRNR001365"/>
    </source>
</evidence>
<dbReference type="Proteomes" id="UP000184267">
    <property type="component" value="Unassembled WGS sequence"/>
</dbReference>
<accession>A0A1M2V4B8</accession>
<dbReference type="PANTHER" id="PTHR12128:SF66">
    <property type="entry name" value="4-HYDROXY-2-OXOGLUTARATE ALDOLASE, MITOCHONDRIAL"/>
    <property type="match status" value="1"/>
</dbReference>
<dbReference type="PRINTS" id="PR00146">
    <property type="entry name" value="DHPICSNTHASE"/>
</dbReference>
<evidence type="ECO:0000256" key="1">
    <source>
        <dbReference type="ARBA" id="ARBA00023239"/>
    </source>
</evidence>
<organism evidence="5 6">
    <name type="scientific">Trametes pubescens</name>
    <name type="common">White-rot fungus</name>
    <dbReference type="NCBI Taxonomy" id="154538"/>
    <lineage>
        <taxon>Eukaryota</taxon>
        <taxon>Fungi</taxon>
        <taxon>Dikarya</taxon>
        <taxon>Basidiomycota</taxon>
        <taxon>Agaricomycotina</taxon>
        <taxon>Agaricomycetes</taxon>
        <taxon>Polyporales</taxon>
        <taxon>Polyporaceae</taxon>
        <taxon>Trametes</taxon>
    </lineage>
</organism>
<dbReference type="OrthoDB" id="191315at2759"/>
<dbReference type="PIRSF" id="PIRSF001365">
    <property type="entry name" value="DHDPS"/>
    <property type="match status" value="1"/>
</dbReference>
<dbReference type="GO" id="GO:0008840">
    <property type="term" value="F:4-hydroxy-tetrahydrodipicolinate synthase activity"/>
    <property type="evidence" value="ECO:0007669"/>
    <property type="project" value="TreeGrafter"/>
</dbReference>
<dbReference type="PANTHER" id="PTHR12128">
    <property type="entry name" value="DIHYDRODIPICOLINATE SYNTHASE"/>
    <property type="match status" value="1"/>
</dbReference>
<dbReference type="SMART" id="SM01130">
    <property type="entry name" value="DHDPS"/>
    <property type="match status" value="1"/>
</dbReference>
<evidence type="ECO:0008006" key="7">
    <source>
        <dbReference type="Google" id="ProtNLM"/>
    </source>
</evidence>
<keyword evidence="6" id="KW-1185">Reference proteome</keyword>
<dbReference type="InterPro" id="IPR002220">
    <property type="entry name" value="DapA-like"/>
</dbReference>
<dbReference type="InterPro" id="IPR013785">
    <property type="entry name" value="Aldolase_TIM"/>
</dbReference>
<dbReference type="STRING" id="154538.A0A1M2V4B8"/>
<gene>
    <name evidence="5" type="ORF">TRAPUB_7009</name>
</gene>
<dbReference type="OMA" id="WCTAAPC"/>
<comment type="similarity">
    <text evidence="2">Belongs to the DapA family.</text>
</comment>